<reference evidence="4" key="1">
    <citation type="submission" date="2020-06" db="EMBL/GenBank/DDBJ databases">
        <authorList>
            <consortium name="Plant Systems Biology data submission"/>
        </authorList>
    </citation>
    <scope>NUCLEOTIDE SEQUENCE</scope>
    <source>
        <strain evidence="4">D6</strain>
    </source>
</reference>
<evidence type="ECO:0000313" key="4">
    <source>
        <dbReference type="EMBL" id="CAB9510974.1"/>
    </source>
</evidence>
<name>A0A9N8E1F0_9STRA</name>
<evidence type="ECO:0000256" key="2">
    <source>
        <dbReference type="SAM" id="MobiDB-lite"/>
    </source>
</evidence>
<evidence type="ECO:0000256" key="3">
    <source>
        <dbReference type="SAM" id="Phobius"/>
    </source>
</evidence>
<keyword evidence="3" id="KW-0472">Membrane</keyword>
<dbReference type="AlphaFoldDB" id="A0A9N8E1F0"/>
<evidence type="ECO:0000313" key="5">
    <source>
        <dbReference type="Proteomes" id="UP001153069"/>
    </source>
</evidence>
<accession>A0A9N8E1F0</accession>
<keyword evidence="1" id="KW-0175">Coiled coil</keyword>
<keyword evidence="5" id="KW-1185">Reference proteome</keyword>
<organism evidence="4 5">
    <name type="scientific">Seminavis robusta</name>
    <dbReference type="NCBI Taxonomy" id="568900"/>
    <lineage>
        <taxon>Eukaryota</taxon>
        <taxon>Sar</taxon>
        <taxon>Stramenopiles</taxon>
        <taxon>Ochrophyta</taxon>
        <taxon>Bacillariophyta</taxon>
        <taxon>Bacillariophyceae</taxon>
        <taxon>Bacillariophycidae</taxon>
        <taxon>Naviculales</taxon>
        <taxon>Naviculaceae</taxon>
        <taxon>Seminavis</taxon>
    </lineage>
</organism>
<feature type="coiled-coil region" evidence="1">
    <location>
        <begin position="202"/>
        <end position="236"/>
    </location>
</feature>
<dbReference type="EMBL" id="CAICTM010000460">
    <property type="protein sequence ID" value="CAB9510974.1"/>
    <property type="molecule type" value="Genomic_DNA"/>
</dbReference>
<evidence type="ECO:0000256" key="1">
    <source>
        <dbReference type="SAM" id="Coils"/>
    </source>
</evidence>
<feature type="transmembrane region" description="Helical" evidence="3">
    <location>
        <begin position="47"/>
        <end position="71"/>
    </location>
</feature>
<feature type="region of interest" description="Disordered" evidence="2">
    <location>
        <begin position="312"/>
        <end position="332"/>
    </location>
</feature>
<sequence>MMNLPCTFDDVPCWESWLRAEIPPLLEAGKEWATHGLEVAETWDPRIVASCSVAVISAGFALLVVYFNMVLKRQHQRQRALWKKDNMRILDKVTALTMQLEERQQEVDFMKRRAREQKQSAAQSNDKDNVLMEETTQKLLDREEECRRLQATVDALQVKQKAGATSVQQLSQQLNFFKEQHNDHFCQLLEQKLETSQLRTTLSQQEGKNKELLKANDQLASQIEELQETIKTNTQKAETIIGKVSAERDERFSLLQEENDVIKTTVMNMLQQAQTKFQDDKALLKWKLQKQEAETQQLRAELRKANAVLEQLEKQQKRKSNKGGKENTGNVGSLKGLRNISFQAKAACVA</sequence>
<proteinExistence type="predicted"/>
<feature type="coiled-coil region" evidence="1">
    <location>
        <begin position="93"/>
        <end position="159"/>
    </location>
</feature>
<gene>
    <name evidence="4" type="ORF">SEMRO_461_G147850.1</name>
</gene>
<protein>
    <submittedName>
        <fullName evidence="4">Uncharacterized protein</fullName>
    </submittedName>
</protein>
<comment type="caution">
    <text evidence="4">The sequence shown here is derived from an EMBL/GenBank/DDBJ whole genome shotgun (WGS) entry which is preliminary data.</text>
</comment>
<keyword evidence="3" id="KW-0812">Transmembrane</keyword>
<dbReference type="Proteomes" id="UP001153069">
    <property type="component" value="Unassembled WGS sequence"/>
</dbReference>
<keyword evidence="3" id="KW-1133">Transmembrane helix</keyword>